<accession>A0AAN7TK22</accession>
<dbReference type="InterPro" id="IPR017230">
    <property type="entry name" value="Mrs6"/>
</dbReference>
<organism evidence="3 4">
    <name type="scientific">Meristemomyces frigidus</name>
    <dbReference type="NCBI Taxonomy" id="1508187"/>
    <lineage>
        <taxon>Eukaryota</taxon>
        <taxon>Fungi</taxon>
        <taxon>Dikarya</taxon>
        <taxon>Ascomycota</taxon>
        <taxon>Pezizomycotina</taxon>
        <taxon>Dothideomycetes</taxon>
        <taxon>Dothideomycetidae</taxon>
        <taxon>Mycosphaerellales</taxon>
        <taxon>Teratosphaeriaceae</taxon>
        <taxon>Meristemomyces</taxon>
    </lineage>
</organism>
<dbReference type="Gene3D" id="1.10.405.10">
    <property type="entry name" value="Guanine Nucleotide Dissociation Inhibitor, domain 1"/>
    <property type="match status" value="1"/>
</dbReference>
<evidence type="ECO:0000256" key="1">
    <source>
        <dbReference type="ARBA" id="ARBA00005593"/>
    </source>
</evidence>
<dbReference type="AlphaFoldDB" id="A0AAN7TK22"/>
<dbReference type="GO" id="GO:0005968">
    <property type="term" value="C:Rab-protein geranylgeranyltransferase complex"/>
    <property type="evidence" value="ECO:0007669"/>
    <property type="project" value="TreeGrafter"/>
</dbReference>
<proteinExistence type="inferred from homology"/>
<dbReference type="PANTHER" id="PTHR11787">
    <property type="entry name" value="RAB GDP-DISSOCIATION INHIBITOR"/>
    <property type="match status" value="1"/>
</dbReference>
<comment type="similarity">
    <text evidence="1 2">Belongs to the Rab GDI family.</text>
</comment>
<evidence type="ECO:0000313" key="3">
    <source>
        <dbReference type="EMBL" id="KAK5115105.1"/>
    </source>
</evidence>
<evidence type="ECO:0000313" key="4">
    <source>
        <dbReference type="Proteomes" id="UP001310890"/>
    </source>
</evidence>
<dbReference type="SUPFAM" id="SSF54373">
    <property type="entry name" value="FAD-linked reductases, C-terminal domain"/>
    <property type="match status" value="1"/>
</dbReference>
<dbReference type="Gene3D" id="3.50.50.60">
    <property type="entry name" value="FAD/NAD(P)-binding domain"/>
    <property type="match status" value="1"/>
</dbReference>
<name>A0AAN7TK22_9PEZI</name>
<dbReference type="InterPro" id="IPR036188">
    <property type="entry name" value="FAD/NAD-bd_sf"/>
</dbReference>
<dbReference type="Pfam" id="PF00996">
    <property type="entry name" value="GDI"/>
    <property type="match status" value="1"/>
</dbReference>
<comment type="caution">
    <text evidence="3">The sequence shown here is derived from an EMBL/GenBank/DDBJ whole genome shotgun (WGS) entry which is preliminary data.</text>
</comment>
<dbReference type="Proteomes" id="UP001310890">
    <property type="component" value="Unassembled WGS sequence"/>
</dbReference>
<dbReference type="GO" id="GO:0016192">
    <property type="term" value="P:vesicle-mediated transport"/>
    <property type="evidence" value="ECO:0007669"/>
    <property type="project" value="TreeGrafter"/>
</dbReference>
<gene>
    <name evidence="3" type="ORF">LTR62_001802</name>
</gene>
<dbReference type="EMBL" id="JAVRRL010000014">
    <property type="protein sequence ID" value="KAK5115105.1"/>
    <property type="molecule type" value="Genomic_DNA"/>
</dbReference>
<dbReference type="GO" id="GO:0007264">
    <property type="term" value="P:small GTPase-mediated signal transduction"/>
    <property type="evidence" value="ECO:0007669"/>
    <property type="project" value="UniProtKB-UniRule"/>
</dbReference>
<dbReference type="Gene3D" id="3.30.519.10">
    <property type="entry name" value="Guanine Nucleotide Dissociation Inhibitor, domain 2"/>
    <property type="match status" value="1"/>
</dbReference>
<reference evidence="3" key="1">
    <citation type="submission" date="2023-08" db="EMBL/GenBank/DDBJ databases">
        <title>Black Yeasts Isolated from many extreme environments.</title>
        <authorList>
            <person name="Coleine C."/>
            <person name="Stajich J.E."/>
            <person name="Selbmann L."/>
        </authorList>
    </citation>
    <scope>NUCLEOTIDE SEQUENCE</scope>
    <source>
        <strain evidence="3">CCFEE 5401</strain>
    </source>
</reference>
<dbReference type="GO" id="GO:0005092">
    <property type="term" value="F:GDP-dissociation inhibitor activity"/>
    <property type="evidence" value="ECO:0007669"/>
    <property type="project" value="UniProtKB-UniRule"/>
</dbReference>
<protein>
    <recommendedName>
        <fullName evidence="2">Rab proteins geranylgeranyltransferase</fullName>
    </recommendedName>
</protein>
<sequence length="500" mass="54447">MESLDNTEWDVVISGTGLPQSLLALSLSRSGKRVLHVDRNSYYGGYEAALSLSEAEEWAKKHAGDYTQQVLSCFTNASTTRTSEKDAGGSKLGFSRAYSLALAPQLIYARSNLLPALVSSRTHNQLDFQAIGSWFVVNGQSSADTTSILRVPSGREDVFRDDSLGLRAKRSLMKFMRFVARYDEESEKERWDEIKHQIFTEALQSKFGLNSDEAIAPLLALAMTPGTSAELTMERAVPSIARHFRSIGMFGAGFGAVLPKWGGLAEIAQVACRACAVGGGVYVLGQCVESATEATEERLVVELSGGERVTTTWLVGLPDDVPLTPRPPFEASSSSLRTAFRGIYIVSSPLDLLFPPTSEGGPIPAGAVVRVEMNTAAVYILAHSSDSGESPSGQCVLYASSIDNSITLDSAVQYLLQSLGEEVQPRILWQMQYQQHTPQTVSTAATRRTIYLPPLTTDLIFADEVLDSVMQAWQSITGSSSDDFMRFEARRHEDDEEANA</sequence>
<dbReference type="GO" id="GO:0005829">
    <property type="term" value="C:cytosol"/>
    <property type="evidence" value="ECO:0007669"/>
    <property type="project" value="TreeGrafter"/>
</dbReference>
<dbReference type="InterPro" id="IPR018203">
    <property type="entry name" value="GDP_dissociation_inhibitor"/>
</dbReference>
<dbReference type="PANTHER" id="PTHR11787:SF4">
    <property type="entry name" value="CHM, RAB ESCORT PROTEIN 1"/>
    <property type="match status" value="1"/>
</dbReference>
<dbReference type="PIRSF" id="PIRSF037514">
    <property type="entry name" value="Rab_ger_ger_transf_A_fun"/>
    <property type="match status" value="1"/>
</dbReference>
<dbReference type="GO" id="GO:0005634">
    <property type="term" value="C:nucleus"/>
    <property type="evidence" value="ECO:0007669"/>
    <property type="project" value="TreeGrafter"/>
</dbReference>
<dbReference type="PRINTS" id="PR00891">
    <property type="entry name" value="RABGDIREP"/>
</dbReference>
<dbReference type="SUPFAM" id="SSF51905">
    <property type="entry name" value="FAD/NAD(P)-binding domain"/>
    <property type="match status" value="1"/>
</dbReference>
<evidence type="ECO:0000256" key="2">
    <source>
        <dbReference type="PIRNR" id="PIRNR037514"/>
    </source>
</evidence>